<evidence type="ECO:0000313" key="11">
    <source>
        <dbReference type="Proteomes" id="UP000327013"/>
    </source>
</evidence>
<dbReference type="PROSITE" id="PS51188">
    <property type="entry name" value="ZF_CR"/>
    <property type="match status" value="1"/>
</dbReference>
<evidence type="ECO:0000256" key="7">
    <source>
        <dbReference type="SAM" id="SignalP"/>
    </source>
</evidence>
<keyword evidence="2" id="KW-0677">Repeat</keyword>
<dbReference type="Pfam" id="PF01556">
    <property type="entry name" value="DnaJ_C"/>
    <property type="match status" value="1"/>
</dbReference>
<organism evidence="10 11">
    <name type="scientific">Carpinus fangiana</name>
    <dbReference type="NCBI Taxonomy" id="176857"/>
    <lineage>
        <taxon>Eukaryota</taxon>
        <taxon>Viridiplantae</taxon>
        <taxon>Streptophyta</taxon>
        <taxon>Embryophyta</taxon>
        <taxon>Tracheophyta</taxon>
        <taxon>Spermatophyta</taxon>
        <taxon>Magnoliopsida</taxon>
        <taxon>eudicotyledons</taxon>
        <taxon>Gunneridae</taxon>
        <taxon>Pentapetalae</taxon>
        <taxon>rosids</taxon>
        <taxon>fabids</taxon>
        <taxon>Fagales</taxon>
        <taxon>Betulaceae</taxon>
        <taxon>Carpinus</taxon>
    </lineage>
</organism>
<keyword evidence="4 6" id="KW-0862">Zinc</keyword>
<dbReference type="GO" id="GO:0030544">
    <property type="term" value="F:Hsp70 protein binding"/>
    <property type="evidence" value="ECO:0007669"/>
    <property type="project" value="InterPro"/>
</dbReference>
<evidence type="ECO:0000256" key="6">
    <source>
        <dbReference type="PROSITE-ProRule" id="PRU00546"/>
    </source>
</evidence>
<dbReference type="PRINTS" id="PR00625">
    <property type="entry name" value="JDOMAIN"/>
</dbReference>
<keyword evidence="3 6" id="KW-0863">Zinc-finger</keyword>
<feature type="zinc finger region" description="CR-type" evidence="6">
    <location>
        <begin position="146"/>
        <end position="228"/>
    </location>
</feature>
<dbReference type="InterPro" id="IPR044713">
    <property type="entry name" value="DNJA1/2-like"/>
</dbReference>
<evidence type="ECO:0000259" key="9">
    <source>
        <dbReference type="PROSITE" id="PS51188"/>
    </source>
</evidence>
<accession>A0A5N6KUB8</accession>
<reference evidence="10 11" key="1">
    <citation type="submission" date="2019-06" db="EMBL/GenBank/DDBJ databases">
        <title>A chromosomal-level reference genome of Carpinus fangiana (Coryloideae, Betulaceae).</title>
        <authorList>
            <person name="Yang X."/>
            <person name="Wang Z."/>
            <person name="Zhang L."/>
            <person name="Hao G."/>
            <person name="Liu J."/>
            <person name="Yang Y."/>
        </authorList>
    </citation>
    <scope>NUCLEOTIDE SEQUENCE [LARGE SCALE GENOMIC DNA]</scope>
    <source>
        <strain evidence="10">Cfa_2016G</strain>
        <tissue evidence="10">Leaf</tissue>
    </source>
</reference>
<dbReference type="SUPFAM" id="SSF57938">
    <property type="entry name" value="DnaJ/Hsp40 cysteine-rich domain"/>
    <property type="match status" value="1"/>
</dbReference>
<evidence type="ECO:0000256" key="3">
    <source>
        <dbReference type="ARBA" id="ARBA00022771"/>
    </source>
</evidence>
<dbReference type="AlphaFoldDB" id="A0A5N6KUB8"/>
<evidence type="ECO:0000313" key="10">
    <source>
        <dbReference type="EMBL" id="KAB8346100.1"/>
    </source>
</evidence>
<feature type="signal peptide" evidence="7">
    <location>
        <begin position="1"/>
        <end position="19"/>
    </location>
</feature>
<feature type="chain" id="PRO_5024456574" description="J domain-containing protein" evidence="7">
    <location>
        <begin position="20"/>
        <end position="415"/>
    </location>
</feature>
<keyword evidence="1 6" id="KW-0479">Metal-binding</keyword>
<dbReference type="InterPro" id="IPR036410">
    <property type="entry name" value="HSP_DnaJ_Cys-rich_dom_sf"/>
</dbReference>
<keyword evidence="5" id="KW-0143">Chaperone</keyword>
<evidence type="ECO:0000256" key="2">
    <source>
        <dbReference type="ARBA" id="ARBA00022737"/>
    </source>
</evidence>
<feature type="domain" description="J" evidence="8">
    <location>
        <begin position="22"/>
        <end position="87"/>
    </location>
</feature>
<feature type="domain" description="CR-type" evidence="9">
    <location>
        <begin position="146"/>
        <end position="228"/>
    </location>
</feature>
<dbReference type="SUPFAM" id="SSF46565">
    <property type="entry name" value="Chaperone J-domain"/>
    <property type="match status" value="1"/>
</dbReference>
<protein>
    <recommendedName>
        <fullName evidence="12">J domain-containing protein</fullName>
    </recommendedName>
</protein>
<dbReference type="GO" id="GO:0008270">
    <property type="term" value="F:zinc ion binding"/>
    <property type="evidence" value="ECO:0007669"/>
    <property type="project" value="UniProtKB-KW"/>
</dbReference>
<keyword evidence="7" id="KW-0732">Signal</keyword>
<dbReference type="PANTHER" id="PTHR43888">
    <property type="entry name" value="DNAJ-LIKE-2, ISOFORM A-RELATED"/>
    <property type="match status" value="1"/>
</dbReference>
<dbReference type="EMBL" id="VIBQ01000013">
    <property type="protein sequence ID" value="KAB8346100.1"/>
    <property type="molecule type" value="Genomic_DNA"/>
</dbReference>
<dbReference type="InterPro" id="IPR008971">
    <property type="entry name" value="HSP40/DnaJ_pept-bd"/>
</dbReference>
<dbReference type="OrthoDB" id="550424at2759"/>
<dbReference type="GO" id="GO:0051082">
    <property type="term" value="F:unfolded protein binding"/>
    <property type="evidence" value="ECO:0007669"/>
    <property type="project" value="InterPro"/>
</dbReference>
<dbReference type="InterPro" id="IPR036869">
    <property type="entry name" value="J_dom_sf"/>
</dbReference>
<gene>
    <name evidence="10" type="ORF">FH972_023148</name>
</gene>
<dbReference type="SUPFAM" id="SSF49493">
    <property type="entry name" value="HSP40/DnaJ peptide-binding domain"/>
    <property type="match status" value="2"/>
</dbReference>
<dbReference type="Gene3D" id="1.10.287.110">
    <property type="entry name" value="DnaJ domain"/>
    <property type="match status" value="1"/>
</dbReference>
<dbReference type="Gene3D" id="2.60.260.20">
    <property type="entry name" value="Urease metallochaperone UreE, N-terminal domain"/>
    <property type="match status" value="2"/>
</dbReference>
<sequence>MVLPIQLLLVWLLPILALCAEDYYKLLGVSKKADDRELKKAYRTLSKKFHPDKNPGDEVAAQKFVEIADAYDALSQPELRKIYDQYGHDGLKQHKDSGGRGGPGHDPFDLFSRFFGGHGHFGGSGERRGPNQEVKIAVPLREFYNGGEVEFQVEKQAICETCEGSGSKDGKMQTCGECGGRGVVVQKLMLAPGIFQQAQSPCGHCGGQGKVIQHPCKTCGGRRVVRQQEKFTVPVERGYPRAGRVVLENEADASPDYVAGDLYVTLMEMDPAHVHEDGDTTDGTYFRRKDQHLFWREVLSLREAWMGDWTRNITHLDGHTVRIGRKRGDVVQPGHVEVIAHEGMPIYAEDRSDTDGELVFGALHVEYVVVLPDQLESGMEKDFWATFEKWRAKKGVDLMKDSGRPAPREPGHDEL</sequence>
<dbReference type="Proteomes" id="UP000327013">
    <property type="component" value="Unassembled WGS sequence"/>
</dbReference>
<dbReference type="GO" id="GO:0006457">
    <property type="term" value="P:protein folding"/>
    <property type="evidence" value="ECO:0007669"/>
    <property type="project" value="InterPro"/>
</dbReference>
<dbReference type="InterPro" id="IPR001623">
    <property type="entry name" value="DnaJ_domain"/>
</dbReference>
<dbReference type="Pfam" id="PF00226">
    <property type="entry name" value="DnaJ"/>
    <property type="match status" value="1"/>
</dbReference>
<dbReference type="CDD" id="cd06257">
    <property type="entry name" value="DnaJ"/>
    <property type="match status" value="1"/>
</dbReference>
<evidence type="ECO:0000259" key="8">
    <source>
        <dbReference type="PROSITE" id="PS50076"/>
    </source>
</evidence>
<dbReference type="Gene3D" id="2.10.230.10">
    <property type="entry name" value="Heat shock protein DnaJ, cysteine-rich domain"/>
    <property type="match status" value="1"/>
</dbReference>
<evidence type="ECO:0008006" key="12">
    <source>
        <dbReference type="Google" id="ProtNLM"/>
    </source>
</evidence>
<dbReference type="FunFam" id="2.10.230.10:FF:000002">
    <property type="entry name" value="Molecular chaperone DnaJ"/>
    <property type="match status" value="1"/>
</dbReference>
<proteinExistence type="predicted"/>
<dbReference type="CDD" id="cd10719">
    <property type="entry name" value="DnaJ_zf"/>
    <property type="match status" value="1"/>
</dbReference>
<keyword evidence="11" id="KW-1185">Reference proteome</keyword>
<evidence type="ECO:0000256" key="5">
    <source>
        <dbReference type="ARBA" id="ARBA00023186"/>
    </source>
</evidence>
<dbReference type="InterPro" id="IPR002939">
    <property type="entry name" value="DnaJ_C"/>
</dbReference>
<comment type="caution">
    <text evidence="10">The sequence shown here is derived from an EMBL/GenBank/DDBJ whole genome shotgun (WGS) entry which is preliminary data.</text>
</comment>
<name>A0A5N6KUB8_9ROSI</name>
<dbReference type="PROSITE" id="PS50076">
    <property type="entry name" value="DNAJ_2"/>
    <property type="match status" value="1"/>
</dbReference>
<dbReference type="Pfam" id="PF00684">
    <property type="entry name" value="DnaJ_CXXCXGXG"/>
    <property type="match status" value="1"/>
</dbReference>
<dbReference type="InterPro" id="IPR001305">
    <property type="entry name" value="HSP_DnaJ_Cys-rich_dom"/>
</dbReference>
<evidence type="ECO:0000256" key="1">
    <source>
        <dbReference type="ARBA" id="ARBA00022723"/>
    </source>
</evidence>
<evidence type="ECO:0000256" key="4">
    <source>
        <dbReference type="ARBA" id="ARBA00022833"/>
    </source>
</evidence>
<dbReference type="SMART" id="SM00271">
    <property type="entry name" value="DnaJ"/>
    <property type="match status" value="1"/>
</dbReference>